<dbReference type="InterPro" id="IPR012334">
    <property type="entry name" value="Pectin_lyas_fold"/>
</dbReference>
<protein>
    <submittedName>
        <fullName evidence="2">Right-handed parallel beta-helix repeat-containing protein</fullName>
    </submittedName>
</protein>
<evidence type="ECO:0000313" key="3">
    <source>
        <dbReference type="Proteomes" id="UP001385892"/>
    </source>
</evidence>
<keyword evidence="3" id="KW-1185">Reference proteome</keyword>
<evidence type="ECO:0000313" key="2">
    <source>
        <dbReference type="EMBL" id="MEJ8848881.1"/>
    </source>
</evidence>
<dbReference type="Gene3D" id="2.160.20.10">
    <property type="entry name" value="Single-stranded right-handed beta-helix, Pectin lyase-like"/>
    <property type="match status" value="2"/>
</dbReference>
<dbReference type="InterPro" id="IPR011050">
    <property type="entry name" value="Pectin_lyase_fold/virulence"/>
</dbReference>
<reference evidence="2 3" key="1">
    <citation type="submission" date="2024-03" db="EMBL/GenBank/DDBJ databases">
        <title>Novel species of the genus Variovorax.</title>
        <authorList>
            <person name="Liu Q."/>
            <person name="Xin Y.-H."/>
        </authorList>
    </citation>
    <scope>NUCLEOTIDE SEQUENCE [LARGE SCALE GENOMIC DNA]</scope>
    <source>
        <strain evidence="2 3">KACC 18900</strain>
    </source>
</reference>
<evidence type="ECO:0000259" key="1">
    <source>
        <dbReference type="Pfam" id="PF13229"/>
    </source>
</evidence>
<comment type="caution">
    <text evidence="2">The sequence shown here is derived from an EMBL/GenBank/DDBJ whole genome shotgun (WGS) entry which is preliminary data.</text>
</comment>
<proteinExistence type="predicted"/>
<dbReference type="Proteomes" id="UP001385892">
    <property type="component" value="Unassembled WGS sequence"/>
</dbReference>
<dbReference type="InterPro" id="IPR039448">
    <property type="entry name" value="Beta_helix"/>
</dbReference>
<dbReference type="SUPFAM" id="SSF51126">
    <property type="entry name" value="Pectin lyase-like"/>
    <property type="match status" value="1"/>
</dbReference>
<name>A0ABU8WN43_9BURK</name>
<dbReference type="SMART" id="SM00710">
    <property type="entry name" value="PbH1"/>
    <property type="match status" value="7"/>
</dbReference>
<dbReference type="RefSeq" id="WP_340344020.1">
    <property type="nucleotide sequence ID" value="NZ_JBBKZT010000009.1"/>
</dbReference>
<dbReference type="InterPro" id="IPR006626">
    <property type="entry name" value="PbH1"/>
</dbReference>
<accession>A0ABU8WN43</accession>
<dbReference type="EMBL" id="JBBKZT010000009">
    <property type="protein sequence ID" value="MEJ8848881.1"/>
    <property type="molecule type" value="Genomic_DNA"/>
</dbReference>
<organism evidence="2 3">
    <name type="scientific">Variovorax rhizosphaerae</name>
    <dbReference type="NCBI Taxonomy" id="1836200"/>
    <lineage>
        <taxon>Bacteria</taxon>
        <taxon>Pseudomonadati</taxon>
        <taxon>Pseudomonadota</taxon>
        <taxon>Betaproteobacteria</taxon>
        <taxon>Burkholderiales</taxon>
        <taxon>Comamonadaceae</taxon>
        <taxon>Variovorax</taxon>
    </lineage>
</organism>
<dbReference type="Pfam" id="PF13229">
    <property type="entry name" value="Beta_helix"/>
    <property type="match status" value="1"/>
</dbReference>
<feature type="domain" description="Right handed beta helix" evidence="1">
    <location>
        <begin position="195"/>
        <end position="377"/>
    </location>
</feature>
<sequence>MELVGLGKVGGRVGAGSIAPAAAYAAKPSQTPPGYLPPVGELDATPTGAGVLVIVGSGIDVPAGATHFGQIKDVRWGTLPPGSVVRVAPGTHDGPIAITADGTAEAPIRIHAAYRAQMPVVTTSLDIRGASHLEISGFEVRTTTHGGVVIRQGSHHISVTDNVIRRAPIGINVTDGAGTNLVIANNLIEDTELHGIGVDGNGAADAMNLITHNTVRRSGHHGMEVRGSWWRIEHNDVSHSGLAMAGTSGIHIFSQTAEEDRGDHNVVVYNASHANADTGAHDGNGIQTDRWCDDNTVAFNLVWGNDGAGINVYESQDNRIYANTAIANALDPMRTHGALAEIMVGATSGNNRTSGNLVANNIAVATRADGAAIYVDGRAFVHDNVVGPNLLFNVAGGTVMRWGDDIRADDAVRIDAATGTMGNAVDRPVFVDLSNPLTGGLRLAQAPSGRSSALAGGADFGGAAAQSSAASFGAYLFSP</sequence>
<gene>
    <name evidence="2" type="ORF">WKW82_19635</name>
</gene>